<dbReference type="SUPFAM" id="SSF53213">
    <property type="entry name" value="LigB-like"/>
    <property type="match status" value="1"/>
</dbReference>
<dbReference type="EC" id="1.13.11.29" evidence="7"/>
<dbReference type="PIRSF" id="PIRSF006157">
    <property type="entry name" value="Doxgns_DODA"/>
    <property type="match status" value="1"/>
</dbReference>
<protein>
    <submittedName>
        <fullName evidence="7">4,5-DOPA dioxygenase extradiol</fullName>
        <ecNumber evidence="7">1.13.11.29</ecNumber>
    </submittedName>
</protein>
<dbReference type="NCBIfam" id="NF007914">
    <property type="entry name" value="PRK10628.1"/>
    <property type="match status" value="1"/>
</dbReference>
<proteinExistence type="inferred from homology"/>
<evidence type="ECO:0000256" key="1">
    <source>
        <dbReference type="ARBA" id="ARBA00001947"/>
    </source>
</evidence>
<dbReference type="Pfam" id="PF02900">
    <property type="entry name" value="LigB"/>
    <property type="match status" value="1"/>
</dbReference>
<dbReference type="RefSeq" id="WP_211367290.1">
    <property type="nucleotide sequence ID" value="NZ_CP036259.1"/>
</dbReference>
<dbReference type="GO" id="GO:0008270">
    <property type="term" value="F:zinc ion binding"/>
    <property type="evidence" value="ECO:0007669"/>
    <property type="project" value="InterPro"/>
</dbReference>
<organism evidence="7 8">
    <name type="scientific">Sporomusa termitida</name>
    <dbReference type="NCBI Taxonomy" id="2377"/>
    <lineage>
        <taxon>Bacteria</taxon>
        <taxon>Bacillati</taxon>
        <taxon>Bacillota</taxon>
        <taxon>Negativicutes</taxon>
        <taxon>Selenomonadales</taxon>
        <taxon>Sporomusaceae</taxon>
        <taxon>Sporomusa</taxon>
    </lineage>
</organism>
<dbReference type="GO" id="GO:0008198">
    <property type="term" value="F:ferrous iron binding"/>
    <property type="evidence" value="ECO:0007669"/>
    <property type="project" value="InterPro"/>
</dbReference>
<evidence type="ECO:0000256" key="3">
    <source>
        <dbReference type="ARBA" id="ARBA00022723"/>
    </source>
</evidence>
<keyword evidence="4" id="KW-0862">Zinc</keyword>
<dbReference type="AlphaFoldDB" id="A0A517DW98"/>
<dbReference type="GO" id="GO:0050297">
    <property type="term" value="F:stizolobate synthase activity"/>
    <property type="evidence" value="ECO:0007669"/>
    <property type="project" value="UniProtKB-EC"/>
</dbReference>
<dbReference type="Gene3D" id="3.40.830.10">
    <property type="entry name" value="LigB-like"/>
    <property type="match status" value="1"/>
</dbReference>
<dbReference type="InterPro" id="IPR004183">
    <property type="entry name" value="Xdiol_dOase_suB"/>
</dbReference>
<evidence type="ECO:0000256" key="4">
    <source>
        <dbReference type="ARBA" id="ARBA00022833"/>
    </source>
</evidence>
<comment type="cofactor">
    <cofactor evidence="1">
        <name>Zn(2+)</name>
        <dbReference type="ChEBI" id="CHEBI:29105"/>
    </cofactor>
</comment>
<evidence type="ECO:0000256" key="5">
    <source>
        <dbReference type="ARBA" id="ARBA00023002"/>
    </source>
</evidence>
<dbReference type="KEGG" id="sted:SPTER_30390"/>
<keyword evidence="3" id="KW-0479">Metal-binding</keyword>
<feature type="domain" description="Extradiol ring-cleavage dioxygenase class III enzyme subunit B" evidence="6">
    <location>
        <begin position="25"/>
        <end position="228"/>
    </location>
</feature>
<reference evidence="7 8" key="1">
    <citation type="submission" date="2019-02" db="EMBL/GenBank/DDBJ databases">
        <title>Closed genome of Sporomusa termitida DSM 4440.</title>
        <authorList>
            <person name="Poehlein A."/>
            <person name="Daniel R."/>
        </authorList>
    </citation>
    <scope>NUCLEOTIDE SEQUENCE [LARGE SCALE GENOMIC DNA]</scope>
    <source>
        <strain evidence="7 8">DSM 4440</strain>
    </source>
</reference>
<evidence type="ECO:0000313" key="8">
    <source>
        <dbReference type="Proteomes" id="UP000320776"/>
    </source>
</evidence>
<evidence type="ECO:0000313" key="7">
    <source>
        <dbReference type="EMBL" id="QDR81632.1"/>
    </source>
</evidence>
<dbReference type="CDD" id="cd07363">
    <property type="entry name" value="45_DOPA_Dioxygenase"/>
    <property type="match status" value="1"/>
</dbReference>
<name>A0A517DW98_9FIRM</name>
<keyword evidence="7" id="KW-0223">Dioxygenase</keyword>
<gene>
    <name evidence="7" type="primary">ygiD</name>
    <name evidence="7" type="ORF">SPTER_30390</name>
</gene>
<sequence length="257" mass="28606">MKMPVLFIGHGSPMNIIEDNSYTHSLNELGKILPRPKAIVVVSAHWQTRGTYITAAELPPTIYDFYGFPEELYAAAYSCPGSPATAALVQTITKETVKCDWNRGLDHAAWAVLKHMYPHADIPVLELSLDRGKSPQQHYELGNQLAPLRQEGILIIGSGNIVHNLSRIDFSQLYGTVYPWAAETDGQMAAALVKRDHAGLVNYETFPNARLAVPTNEHYLPMLYAIALQTETDRLEFTCTDIQNGSISMRSFMISEN</sequence>
<dbReference type="PANTHER" id="PTHR30096:SF0">
    <property type="entry name" value="4,5-DOPA DIOXYGENASE EXTRADIOL-LIKE PROTEIN"/>
    <property type="match status" value="1"/>
</dbReference>
<dbReference type="EMBL" id="CP036259">
    <property type="protein sequence ID" value="QDR81632.1"/>
    <property type="molecule type" value="Genomic_DNA"/>
</dbReference>
<dbReference type="Proteomes" id="UP000320776">
    <property type="component" value="Chromosome"/>
</dbReference>
<keyword evidence="8" id="KW-1185">Reference proteome</keyword>
<keyword evidence="5 7" id="KW-0560">Oxidoreductase</keyword>
<comment type="similarity">
    <text evidence="2">Belongs to the DODA-type extradiol aromatic ring-opening dioxygenase family.</text>
</comment>
<evidence type="ECO:0000256" key="2">
    <source>
        <dbReference type="ARBA" id="ARBA00007581"/>
    </source>
</evidence>
<evidence type="ECO:0000259" key="6">
    <source>
        <dbReference type="Pfam" id="PF02900"/>
    </source>
</evidence>
<dbReference type="PANTHER" id="PTHR30096">
    <property type="entry name" value="4,5-DOPA DIOXYGENASE EXTRADIOL-LIKE PROTEIN"/>
    <property type="match status" value="1"/>
</dbReference>
<dbReference type="InterPro" id="IPR014436">
    <property type="entry name" value="Extradiol_dOase_DODA"/>
</dbReference>
<accession>A0A517DW98</accession>